<proteinExistence type="predicted"/>
<comment type="caution">
    <text evidence="2">The sequence shown here is derived from an EMBL/GenBank/DDBJ whole genome shotgun (WGS) entry which is preliminary data.</text>
</comment>
<name>A0ABV2AL38_9EUKA</name>
<keyword evidence="3" id="KW-1185">Reference proteome</keyword>
<dbReference type="EMBL" id="JBDODL010000515">
    <property type="protein sequence ID" value="MES1920108.1"/>
    <property type="molecule type" value="Genomic_DNA"/>
</dbReference>
<feature type="signal peptide" evidence="1">
    <location>
        <begin position="1"/>
        <end position="22"/>
    </location>
</feature>
<accession>A0ABV2AL38</accession>
<dbReference type="Proteomes" id="UP001439008">
    <property type="component" value="Unassembled WGS sequence"/>
</dbReference>
<gene>
    <name evidence="2" type="ORF">MHBO_001824</name>
</gene>
<evidence type="ECO:0000313" key="3">
    <source>
        <dbReference type="Proteomes" id="UP001439008"/>
    </source>
</evidence>
<keyword evidence="1" id="KW-0732">Signal</keyword>
<protein>
    <submittedName>
        <fullName evidence="2">Uncharacterized protein</fullName>
    </submittedName>
</protein>
<feature type="chain" id="PRO_5047497657" evidence="1">
    <location>
        <begin position="23"/>
        <end position="298"/>
    </location>
</feature>
<evidence type="ECO:0000256" key="1">
    <source>
        <dbReference type="SAM" id="SignalP"/>
    </source>
</evidence>
<organism evidence="2 3">
    <name type="scientific">Bonamia ostreae</name>
    <dbReference type="NCBI Taxonomy" id="126728"/>
    <lineage>
        <taxon>Eukaryota</taxon>
        <taxon>Sar</taxon>
        <taxon>Rhizaria</taxon>
        <taxon>Endomyxa</taxon>
        <taxon>Ascetosporea</taxon>
        <taxon>Haplosporida</taxon>
        <taxon>Bonamia</taxon>
    </lineage>
</organism>
<evidence type="ECO:0000313" key="2">
    <source>
        <dbReference type="EMBL" id="MES1920108.1"/>
    </source>
</evidence>
<reference evidence="2 3" key="1">
    <citation type="journal article" date="2024" name="BMC Biol.">
        <title>Comparative genomics of Ascetosporea gives new insight into the evolutionary basis for animal parasitism in Rhizaria.</title>
        <authorList>
            <person name="Hiltunen Thoren M."/>
            <person name="Onut-Brannstrom I."/>
            <person name="Alfjorden A."/>
            <person name="Peckova H."/>
            <person name="Swords F."/>
            <person name="Hooper C."/>
            <person name="Holzer A.S."/>
            <person name="Bass D."/>
            <person name="Burki F."/>
        </authorList>
    </citation>
    <scope>NUCLEOTIDE SEQUENCE [LARGE SCALE GENOMIC DNA]</scope>
    <source>
        <strain evidence="2">20-A016</strain>
    </source>
</reference>
<sequence>MAEITKLMVLLVLANWANVVQCKRYDLFEDDFSDQKLFHEKWKTKDKTDFRYGGRRKEFKIKPGKHGRDAFIETEIKLHHHKKPPHIRIKAKIVRKGHCDNHYIVLRSESLVRNVPGQHPGVSLYSAGVGDVGGTWAHTGQIAFMGWKCDEKVLYVPGHKEHTSCSLHRECGIDITLNSTSIIFKDQCGCKTLRHEKYLFPRKKKLHLILGAHTFVGAAHGAAFKNIRVYSVDEAHEDDEELEEIDLEHHLFYHENKTVGKTGRVDEDDHETYHNLIRRRRVAAQLNAQIEDDGMSNY</sequence>